<evidence type="ECO:0000256" key="7">
    <source>
        <dbReference type="SAM" id="Phobius"/>
    </source>
</evidence>
<dbReference type="Proteomes" id="UP000275267">
    <property type="component" value="Unassembled WGS sequence"/>
</dbReference>
<dbReference type="InterPro" id="IPR051584">
    <property type="entry name" value="GPCR-associated_LMBR1"/>
</dbReference>
<dbReference type="PANTHER" id="PTHR21355">
    <property type="entry name" value="G-PROTEIN COUPLED RECEPTOR-ASSOCIATED PROTEIN LMBRD2"/>
    <property type="match status" value="1"/>
</dbReference>
<feature type="region of interest" description="Disordered" evidence="6">
    <location>
        <begin position="552"/>
        <end position="572"/>
    </location>
</feature>
<feature type="transmembrane region" description="Helical" evidence="7">
    <location>
        <begin position="111"/>
        <end position="132"/>
    </location>
</feature>
<dbReference type="PANTHER" id="PTHR21355:SF0">
    <property type="entry name" value="G-PROTEIN COUPLED RECEPTOR-ASSOCIATED PROTEIN LMBRD2"/>
    <property type="match status" value="1"/>
</dbReference>
<comment type="caution">
    <text evidence="8">The sequence shown here is derived from an EMBL/GenBank/DDBJ whole genome shotgun (WGS) entry which is preliminary data.</text>
</comment>
<proteinExistence type="inferred from homology"/>
<evidence type="ECO:0000256" key="3">
    <source>
        <dbReference type="ARBA" id="ARBA00022692"/>
    </source>
</evidence>
<gene>
    <name evidence="8" type="ORF">C2845_PM12G27630</name>
</gene>
<keyword evidence="3 7" id="KW-0812">Transmembrane</keyword>
<feature type="transmembrane region" description="Helical" evidence="7">
    <location>
        <begin position="345"/>
        <end position="365"/>
    </location>
</feature>
<comment type="subcellular location">
    <subcellularLocation>
        <location evidence="1">Membrane</location>
        <topology evidence="1">Multi-pass membrane protein</topology>
    </subcellularLocation>
</comment>
<sequence length="655" mass="73768">MWVFYLISLPLTLGMVVVTLRYFAGPAVPRYVVATVGYAWFCSLSIIILVPADIWTTLTGSAKGGIGFFWSWSYWSTFILTWAVVPTIQGYEDAGDFTVKERLKTSIHMNLLFYSIVGAIGLIGLILLLIMHRAWDGGIVGFAMACSNTFGLVTGAFLLGFGLSEIPRNIWKNADWSHRQKVLSHRVAKMAVKLDSAHQEYSNAIVVAQATSNQMSKRDLLRPYMDIIDNMLAQMLREDPSFKPSGGRLGENDMDYDTDDKSMATLRWQLRRAHEEYYRCKSEYMTCVMEALKLEDTIKNYERRDANGWKYVSSFRESRSGTLGSLLDTIEFIWRCILRKQLQKAFAVILGCMSAAILLAEATLLPSVDLSLFSILIKAVGKQEVLVQRMGNIDDAVPFFGRGFNRIYPLIMVVYTLLVASNFFGRVIDFFGSWKRFKLQREEENIDGLDPSGMIILQKERSWIEQGYKVGEQVIPLARNFNGVSPDIESQNVPLVENTVEMKAGATSSRIDGRAGHSKYANNRENIASKYTSVREQNRQAGKAVKKEISSNSVSLLEERNSEQRSNTGVPPTGVSATWASVKTGFQNFKANMGAKKFIPLRQDPGFVPNSNVSSPESLDDIFQRLKRRPANMPVDYLDDDDNNTGDMDLHFQDH</sequence>
<dbReference type="AlphaFoldDB" id="A0A3L6QG10"/>
<feature type="transmembrane region" description="Helical" evidence="7">
    <location>
        <begin position="72"/>
        <end position="91"/>
    </location>
</feature>
<dbReference type="GO" id="GO:0016020">
    <property type="term" value="C:membrane"/>
    <property type="evidence" value="ECO:0007669"/>
    <property type="project" value="UniProtKB-SubCell"/>
</dbReference>
<protein>
    <submittedName>
        <fullName evidence="8">LMBR1-like conserved region family protein isoform X3</fullName>
    </submittedName>
</protein>
<dbReference type="EMBL" id="PQIB02000012">
    <property type="protein sequence ID" value="RLM79564.1"/>
    <property type="molecule type" value="Genomic_DNA"/>
</dbReference>
<feature type="region of interest" description="Disordered" evidence="6">
    <location>
        <begin position="633"/>
        <end position="655"/>
    </location>
</feature>
<dbReference type="OrthoDB" id="203099at2759"/>
<accession>A0A3L6QG10</accession>
<dbReference type="Pfam" id="PF04791">
    <property type="entry name" value="LMBR1"/>
    <property type="match status" value="1"/>
</dbReference>
<evidence type="ECO:0000313" key="8">
    <source>
        <dbReference type="EMBL" id="RLM79564.1"/>
    </source>
</evidence>
<feature type="transmembrane region" description="Helical" evidence="7">
    <location>
        <begin position="138"/>
        <end position="163"/>
    </location>
</feature>
<dbReference type="STRING" id="4540.A0A3L6QG10"/>
<comment type="similarity">
    <text evidence="2">Belongs to the LIMR family.</text>
</comment>
<evidence type="ECO:0000256" key="2">
    <source>
        <dbReference type="ARBA" id="ARBA00010487"/>
    </source>
</evidence>
<feature type="transmembrane region" description="Helical" evidence="7">
    <location>
        <begin position="31"/>
        <end position="52"/>
    </location>
</feature>
<evidence type="ECO:0000256" key="5">
    <source>
        <dbReference type="ARBA" id="ARBA00023136"/>
    </source>
</evidence>
<keyword evidence="9" id="KW-1185">Reference proteome</keyword>
<keyword evidence="5 7" id="KW-0472">Membrane</keyword>
<name>A0A3L6QG10_PANMI</name>
<evidence type="ECO:0000256" key="4">
    <source>
        <dbReference type="ARBA" id="ARBA00022989"/>
    </source>
</evidence>
<feature type="transmembrane region" description="Helical" evidence="7">
    <location>
        <begin position="407"/>
        <end position="428"/>
    </location>
</feature>
<organism evidence="8 9">
    <name type="scientific">Panicum miliaceum</name>
    <name type="common">Proso millet</name>
    <name type="synonym">Broomcorn millet</name>
    <dbReference type="NCBI Taxonomy" id="4540"/>
    <lineage>
        <taxon>Eukaryota</taxon>
        <taxon>Viridiplantae</taxon>
        <taxon>Streptophyta</taxon>
        <taxon>Embryophyta</taxon>
        <taxon>Tracheophyta</taxon>
        <taxon>Spermatophyta</taxon>
        <taxon>Magnoliopsida</taxon>
        <taxon>Liliopsida</taxon>
        <taxon>Poales</taxon>
        <taxon>Poaceae</taxon>
        <taxon>PACMAD clade</taxon>
        <taxon>Panicoideae</taxon>
        <taxon>Panicodae</taxon>
        <taxon>Paniceae</taxon>
        <taxon>Panicinae</taxon>
        <taxon>Panicum</taxon>
        <taxon>Panicum sect. Panicum</taxon>
    </lineage>
</organism>
<evidence type="ECO:0000256" key="6">
    <source>
        <dbReference type="SAM" id="MobiDB-lite"/>
    </source>
</evidence>
<evidence type="ECO:0000256" key="1">
    <source>
        <dbReference type="ARBA" id="ARBA00004141"/>
    </source>
</evidence>
<dbReference type="InterPro" id="IPR006876">
    <property type="entry name" value="LMBR1-like_membr_prot"/>
</dbReference>
<feature type="transmembrane region" description="Helical" evidence="7">
    <location>
        <begin position="6"/>
        <end position="24"/>
    </location>
</feature>
<reference evidence="9" key="1">
    <citation type="journal article" date="2019" name="Nat. Commun.">
        <title>The genome of broomcorn millet.</title>
        <authorList>
            <person name="Zou C."/>
            <person name="Miki D."/>
            <person name="Li D."/>
            <person name="Tang Q."/>
            <person name="Xiao L."/>
            <person name="Rajput S."/>
            <person name="Deng P."/>
            <person name="Jia W."/>
            <person name="Huang R."/>
            <person name="Zhang M."/>
            <person name="Sun Y."/>
            <person name="Hu J."/>
            <person name="Fu X."/>
            <person name="Schnable P.S."/>
            <person name="Li F."/>
            <person name="Zhang H."/>
            <person name="Feng B."/>
            <person name="Zhu X."/>
            <person name="Liu R."/>
            <person name="Schnable J.C."/>
            <person name="Zhu J.-K."/>
            <person name="Zhang H."/>
        </authorList>
    </citation>
    <scope>NUCLEOTIDE SEQUENCE [LARGE SCALE GENOMIC DNA]</scope>
</reference>
<keyword evidence="4 7" id="KW-1133">Transmembrane helix</keyword>
<evidence type="ECO:0000313" key="9">
    <source>
        <dbReference type="Proteomes" id="UP000275267"/>
    </source>
</evidence>